<protein>
    <recommendedName>
        <fullName evidence="1">F-box domain-containing protein</fullName>
    </recommendedName>
</protein>
<sequence length="564" mass="65031">MNQLPQELVDRVSSFLSPESLKNTLLLSHTFRSAAEKYSGAFASFALNKDTAEKFTSTFSGYRLSYLRNLDFEIHLPPPVDSELRDDADQLRRLDQDFTDQVTFLFKTLKAVEEGAGKQNESGTVRLAISPLWRSIRCDRPLSYHDHLSWRVHLLNPGELPSLRSIRSLEIGDHCVARSFCKTTDDTNYGYRLAEVKLDYRVMVDLVFKMPSLEYWGCRTGGNEWLPRYEQESAQYLMQDWAGPRRDTRQDFAKALSSVHLPDTLRQVRLDFLFDLDQSTDIDHLTAQPDLTSSAVNDLFSTSLHHLSHHLRRLHLRLVADETLFWPKNGCASPWPKLESLIVAFHVVSPSGRWYFNGPNGEGQDTGVYQITDAAYPPLETTSYDEEMVGRVAEEGDRRSNGNTNTRFRIVPNDTTLRPFLVAFAKAVTEMRALQEAALWCPLTWEPKDEDDWDDGAEWLPEGSLDMTKLAWGVHYQGAREPNFTRQGGNRSIRVPLLWWKVSKWRPDPELHKLFLQIGRSSGGDDLEEHWEDEYYDDRLVDREYFEYCVQEEVDKVGWIPPPN</sequence>
<dbReference type="OMA" id="NADDERW"/>
<dbReference type="Proteomes" id="UP000193240">
    <property type="component" value="Unassembled WGS sequence"/>
</dbReference>
<dbReference type="EMBL" id="KZ107839">
    <property type="protein sequence ID" value="OSS52541.1"/>
    <property type="molecule type" value="Genomic_DNA"/>
</dbReference>
<proteinExistence type="predicted"/>
<keyword evidence="3" id="KW-1185">Reference proteome</keyword>
<dbReference type="STRING" id="105696.A0A1Y2M959"/>
<feature type="domain" description="F-box" evidence="1">
    <location>
        <begin position="1"/>
        <end position="45"/>
    </location>
</feature>
<evidence type="ECO:0000259" key="1">
    <source>
        <dbReference type="PROSITE" id="PS50181"/>
    </source>
</evidence>
<dbReference type="PROSITE" id="PS50181">
    <property type="entry name" value="FBOX"/>
    <property type="match status" value="1"/>
</dbReference>
<evidence type="ECO:0000313" key="3">
    <source>
        <dbReference type="Proteomes" id="UP000193240"/>
    </source>
</evidence>
<dbReference type="AlphaFoldDB" id="A0A1Y2M959"/>
<dbReference type="InParanoid" id="A0A1Y2M959"/>
<accession>A0A1Y2M959</accession>
<name>A0A1Y2M959_EPING</name>
<organism evidence="2 3">
    <name type="scientific">Epicoccum nigrum</name>
    <name type="common">Soil fungus</name>
    <name type="synonym">Epicoccum purpurascens</name>
    <dbReference type="NCBI Taxonomy" id="105696"/>
    <lineage>
        <taxon>Eukaryota</taxon>
        <taxon>Fungi</taxon>
        <taxon>Dikarya</taxon>
        <taxon>Ascomycota</taxon>
        <taxon>Pezizomycotina</taxon>
        <taxon>Dothideomycetes</taxon>
        <taxon>Pleosporomycetidae</taxon>
        <taxon>Pleosporales</taxon>
        <taxon>Pleosporineae</taxon>
        <taxon>Didymellaceae</taxon>
        <taxon>Epicoccum</taxon>
    </lineage>
</organism>
<reference evidence="2 3" key="1">
    <citation type="journal article" date="2017" name="Genome Announc.">
        <title>Genome sequence of the saprophytic ascomycete Epicoccum nigrum ICMP 19927 strain isolated from New Zealand.</title>
        <authorList>
            <person name="Fokin M."/>
            <person name="Fleetwood D."/>
            <person name="Weir B.S."/>
            <person name="Villas-Boas S.G."/>
        </authorList>
    </citation>
    <scope>NUCLEOTIDE SEQUENCE [LARGE SCALE GENOMIC DNA]</scope>
    <source>
        <strain evidence="2 3">ICMP 19927</strain>
    </source>
</reference>
<evidence type="ECO:0000313" key="2">
    <source>
        <dbReference type="EMBL" id="OSS52541.1"/>
    </source>
</evidence>
<dbReference type="InterPro" id="IPR001810">
    <property type="entry name" value="F-box_dom"/>
</dbReference>
<gene>
    <name evidence="2" type="ORF">B5807_02527</name>
</gene>